<evidence type="ECO:0000313" key="1">
    <source>
        <dbReference type="EMBL" id="RXE55666.1"/>
    </source>
</evidence>
<keyword evidence="2" id="KW-1185">Reference proteome</keyword>
<protein>
    <recommendedName>
        <fullName evidence="3">PBS lyase</fullName>
    </recommendedName>
</protein>
<dbReference type="OrthoDB" id="112261at2157"/>
<sequence>MNDTMEYPGALDLKEAVKSGNRDAIYAALHEVLLYKSVCRATPGLLDTVAVALDQDYKVAYMALQILHDAAIRQRVLPTDGEAFARQLKSVVLRFRDTPESRPIVRHALHVLASMGDDGVIEQLVYDAPRFDGGIVRKEEYCYPVMVALVVQNDEDLALLQEALANRGDLRAAEAIREIREYARDPEGYRENVREAQHRDVDIF</sequence>
<comment type="caution">
    <text evidence="1">The sequence shown here is derived from an EMBL/GenBank/DDBJ whole genome shotgun (WGS) entry which is preliminary data.</text>
</comment>
<dbReference type="AlphaFoldDB" id="A0A498H1D5"/>
<dbReference type="EMBL" id="LHQS01000002">
    <property type="protein sequence ID" value="RXE55666.1"/>
    <property type="molecule type" value="Genomic_DNA"/>
</dbReference>
<evidence type="ECO:0008006" key="3">
    <source>
        <dbReference type="Google" id="ProtNLM"/>
    </source>
</evidence>
<dbReference type="Proteomes" id="UP000290932">
    <property type="component" value="Unassembled WGS sequence"/>
</dbReference>
<evidence type="ECO:0000313" key="2">
    <source>
        <dbReference type="Proteomes" id="UP000290932"/>
    </source>
</evidence>
<reference evidence="1 2" key="1">
    <citation type="journal article" date="2015" name="Int. J. Syst. Evol. Microbiol.">
        <title>Methanoculleus taiwanensis sp. nov., a methanogen isolated from deep marine sediment at the deformation front area near Taiwan.</title>
        <authorList>
            <person name="Weng C.Y."/>
            <person name="Chen S.C."/>
            <person name="Lai M.C."/>
            <person name="Wu S.Y."/>
            <person name="Lin S."/>
            <person name="Yang T.F."/>
            <person name="Chen P.C."/>
        </authorList>
    </citation>
    <scope>NUCLEOTIDE SEQUENCE [LARGE SCALE GENOMIC DNA]</scope>
    <source>
        <strain evidence="1 2">CYW4</strain>
    </source>
</reference>
<dbReference type="RefSeq" id="WP_128693351.1">
    <property type="nucleotide sequence ID" value="NZ_LHQS01000002.1"/>
</dbReference>
<accession>A0A498H1D5</accession>
<gene>
    <name evidence="1" type="ORF">ABH15_05335</name>
</gene>
<organism evidence="1 2">
    <name type="scientific">Methanoculleus taiwanensis</name>
    <dbReference type="NCBI Taxonomy" id="1550565"/>
    <lineage>
        <taxon>Archaea</taxon>
        <taxon>Methanobacteriati</taxon>
        <taxon>Methanobacteriota</taxon>
        <taxon>Stenosarchaea group</taxon>
        <taxon>Methanomicrobia</taxon>
        <taxon>Methanomicrobiales</taxon>
        <taxon>Methanomicrobiaceae</taxon>
        <taxon>Methanoculleus</taxon>
    </lineage>
</organism>
<proteinExistence type="predicted"/>
<name>A0A498H1D5_9EURY</name>